<proteinExistence type="predicted"/>
<reference evidence="1" key="1">
    <citation type="journal article" date="2014" name="Int. J. Syst. Evol. Microbiol.">
        <title>Complete genome sequence of Corynebacterium casei LMG S-19264T (=DSM 44701T), isolated from a smear-ripened cheese.</title>
        <authorList>
            <consortium name="US DOE Joint Genome Institute (JGI-PGF)"/>
            <person name="Walter F."/>
            <person name="Albersmeier A."/>
            <person name="Kalinowski J."/>
            <person name="Ruckert C."/>
        </authorList>
    </citation>
    <scope>NUCLEOTIDE SEQUENCE</scope>
    <source>
        <strain evidence="1">JCM 3302</strain>
    </source>
</reference>
<accession>A0A918ZMU8</accession>
<comment type="caution">
    <text evidence="1">The sequence shown here is derived from an EMBL/GenBank/DDBJ whole genome shotgun (WGS) entry which is preliminary data.</text>
</comment>
<evidence type="ECO:0000313" key="2">
    <source>
        <dbReference type="Proteomes" id="UP000641386"/>
    </source>
</evidence>
<evidence type="ECO:0000313" key="1">
    <source>
        <dbReference type="EMBL" id="GHE60673.1"/>
    </source>
</evidence>
<reference evidence="1" key="2">
    <citation type="submission" date="2020-09" db="EMBL/GenBank/DDBJ databases">
        <authorList>
            <person name="Sun Q."/>
            <person name="Ohkuma M."/>
        </authorList>
    </citation>
    <scope>NUCLEOTIDE SEQUENCE</scope>
    <source>
        <strain evidence="1">JCM 3302</strain>
    </source>
</reference>
<keyword evidence="2" id="KW-1185">Reference proteome</keyword>
<dbReference type="EMBL" id="BNBC01000004">
    <property type="protein sequence ID" value="GHE60673.1"/>
    <property type="molecule type" value="Genomic_DNA"/>
</dbReference>
<dbReference type="Proteomes" id="UP000641386">
    <property type="component" value="Unassembled WGS sequence"/>
</dbReference>
<organism evidence="1 2">
    <name type="scientific">Streptomyces spiralis</name>
    <dbReference type="NCBI Taxonomy" id="66376"/>
    <lineage>
        <taxon>Bacteria</taxon>
        <taxon>Bacillati</taxon>
        <taxon>Actinomycetota</taxon>
        <taxon>Actinomycetes</taxon>
        <taxon>Kitasatosporales</taxon>
        <taxon>Streptomycetaceae</taxon>
        <taxon>Streptomyces</taxon>
    </lineage>
</organism>
<gene>
    <name evidence="1" type="ORF">GCM10014715_12500</name>
</gene>
<dbReference type="AlphaFoldDB" id="A0A918ZMU8"/>
<sequence length="43" mass="4574">MRAALAAEVRALVRSGEMGRAGASFPDERPCPLPDEVLGHLRA</sequence>
<protein>
    <submittedName>
        <fullName evidence="1">Uncharacterized protein</fullName>
    </submittedName>
</protein>
<dbReference type="RefSeq" id="WP_268256730.1">
    <property type="nucleotide sequence ID" value="NZ_BNBC01000004.1"/>
</dbReference>
<name>A0A918ZMU8_9ACTN</name>